<reference evidence="2 3" key="1">
    <citation type="submission" date="2015-08" db="EMBL/GenBank/DDBJ databases">
        <title>Emmonsia species relationships and genome sequence.</title>
        <authorList>
            <person name="Cuomo C.A."/>
            <person name="Schwartz I.S."/>
            <person name="Kenyon C."/>
            <person name="De Hoog G.S."/>
            <person name="Govender N.P."/>
            <person name="Botha A."/>
            <person name="Moreno L."/>
            <person name="De Vries M."/>
            <person name="Munoz J.F."/>
            <person name="Stielow J.B."/>
        </authorList>
    </citation>
    <scope>NUCLEOTIDE SEQUENCE [LARGE SCALE GENOMIC DNA]</scope>
    <source>
        <strain evidence="2 3">EI222</strain>
    </source>
</reference>
<comment type="caution">
    <text evidence="2">The sequence shown here is derived from an EMBL/GenBank/DDBJ whole genome shotgun (WGS) entry which is preliminary data.</text>
</comment>
<keyword evidence="3" id="KW-1185">Reference proteome</keyword>
<proteinExistence type="predicted"/>
<name>A0A1J9P927_9EURO</name>
<evidence type="ECO:0000313" key="3">
    <source>
        <dbReference type="Proteomes" id="UP000242791"/>
    </source>
</evidence>
<accession>A0A1J9P927</accession>
<keyword evidence="1" id="KW-0472">Membrane</keyword>
<keyword evidence="1" id="KW-0812">Transmembrane</keyword>
<dbReference type="EMBL" id="LGTZ01002592">
    <property type="protein sequence ID" value="OJD12434.1"/>
    <property type="molecule type" value="Genomic_DNA"/>
</dbReference>
<evidence type="ECO:0000256" key="1">
    <source>
        <dbReference type="SAM" id="Phobius"/>
    </source>
</evidence>
<feature type="transmembrane region" description="Helical" evidence="1">
    <location>
        <begin position="41"/>
        <end position="63"/>
    </location>
</feature>
<organism evidence="2 3">
    <name type="scientific">Blastomyces percursus</name>
    <dbReference type="NCBI Taxonomy" id="1658174"/>
    <lineage>
        <taxon>Eukaryota</taxon>
        <taxon>Fungi</taxon>
        <taxon>Dikarya</taxon>
        <taxon>Ascomycota</taxon>
        <taxon>Pezizomycotina</taxon>
        <taxon>Eurotiomycetes</taxon>
        <taxon>Eurotiomycetidae</taxon>
        <taxon>Onygenales</taxon>
        <taxon>Ajellomycetaceae</taxon>
        <taxon>Blastomyces</taxon>
    </lineage>
</organism>
<gene>
    <name evidence="2" type="ORF">ACJ73_09350</name>
</gene>
<protein>
    <submittedName>
        <fullName evidence="2">Uncharacterized protein</fullName>
    </submittedName>
</protein>
<dbReference type="VEuPathDB" id="FungiDB:ACJ73_09350"/>
<dbReference type="AlphaFoldDB" id="A0A1J9P927"/>
<keyword evidence="1" id="KW-1133">Transmembrane helix</keyword>
<dbReference type="STRING" id="1658174.A0A1J9P927"/>
<dbReference type="OrthoDB" id="4195095at2759"/>
<sequence>MSNWWTDFANNLATDLAPLVSLFGEAPTKQYLSECLYPTDIIIFATAPLGIITAIVSAIRVYGTPSLMAFTGRAQEGAGTAEAELCSSVTSVNSITMEASLVFLAARNS</sequence>
<dbReference type="Proteomes" id="UP000242791">
    <property type="component" value="Unassembled WGS sequence"/>
</dbReference>
<evidence type="ECO:0000313" key="2">
    <source>
        <dbReference type="EMBL" id="OJD12434.1"/>
    </source>
</evidence>